<evidence type="ECO:0000313" key="1">
    <source>
        <dbReference type="EMBL" id="CAP38132.3"/>
    </source>
</evidence>
<dbReference type="CTD" id="8590975"/>
<dbReference type="STRING" id="6238.A8XZR5"/>
<organism evidence="1 2">
    <name type="scientific">Caenorhabditis briggsae</name>
    <dbReference type="NCBI Taxonomy" id="6238"/>
    <lineage>
        <taxon>Eukaryota</taxon>
        <taxon>Metazoa</taxon>
        <taxon>Ecdysozoa</taxon>
        <taxon>Nematoda</taxon>
        <taxon>Chromadorea</taxon>
        <taxon>Rhabditida</taxon>
        <taxon>Rhabditina</taxon>
        <taxon>Rhabditomorpha</taxon>
        <taxon>Rhabditoidea</taxon>
        <taxon>Rhabditidae</taxon>
        <taxon>Peloderinae</taxon>
        <taxon>Caenorhabditis</taxon>
    </lineage>
</organism>
<sequence length="57" mass="6577">MNLSVPVEKWIAAGISFPTEYNTEHRSSYRPKPANSECPAVRIVSSKKRTPHHMYLY</sequence>
<dbReference type="EMBL" id="HE600993">
    <property type="protein sequence ID" value="CAP38132.3"/>
    <property type="molecule type" value="Genomic_DNA"/>
</dbReference>
<evidence type="ECO:0000313" key="2">
    <source>
        <dbReference type="Proteomes" id="UP000008549"/>
    </source>
</evidence>
<dbReference type="AlphaFoldDB" id="A8XZR5"/>
<dbReference type="RefSeq" id="XP_002648962.2">
    <property type="nucleotide sequence ID" value="XM_002648916.2"/>
</dbReference>
<protein>
    <submittedName>
        <fullName evidence="1">Protein CBG21280</fullName>
    </submittedName>
</protein>
<reference evidence="1 2" key="2">
    <citation type="journal article" date="2011" name="PLoS Genet.">
        <title>Caenorhabditis briggsae recombinant inbred line genotypes reveal inter-strain incompatibility and the evolution of recombination.</title>
        <authorList>
            <person name="Ross J.A."/>
            <person name="Koboldt D.C."/>
            <person name="Staisch J.E."/>
            <person name="Chamberlin H.M."/>
            <person name="Gupta B.P."/>
            <person name="Miller R.D."/>
            <person name="Baird S.E."/>
            <person name="Haag E.S."/>
        </authorList>
    </citation>
    <scope>NUCLEOTIDE SEQUENCE [LARGE SCALE GENOMIC DNA]</scope>
    <source>
        <strain evidence="1 2">AF16</strain>
    </source>
</reference>
<gene>
    <name evidence="1" type="ORF">CBG21280</name>
    <name evidence="1" type="ORF">CBG_21280</name>
</gene>
<name>A8XZR5_CAEBR</name>
<dbReference type="InParanoid" id="A8XZR5"/>
<dbReference type="Proteomes" id="UP000008549">
    <property type="component" value="Unassembled WGS sequence"/>
</dbReference>
<reference evidence="1 2" key="1">
    <citation type="journal article" date="2003" name="PLoS Biol.">
        <title>The genome sequence of Caenorhabditis briggsae: a platform for comparative genomics.</title>
        <authorList>
            <person name="Stein L.D."/>
            <person name="Bao Z."/>
            <person name="Blasiar D."/>
            <person name="Blumenthal T."/>
            <person name="Brent M.R."/>
            <person name="Chen N."/>
            <person name="Chinwalla A."/>
            <person name="Clarke L."/>
            <person name="Clee C."/>
            <person name="Coghlan A."/>
            <person name="Coulson A."/>
            <person name="D'Eustachio P."/>
            <person name="Fitch D.H."/>
            <person name="Fulton L.A."/>
            <person name="Fulton R.E."/>
            <person name="Griffiths-Jones S."/>
            <person name="Harris T.W."/>
            <person name="Hillier L.W."/>
            <person name="Kamath R."/>
            <person name="Kuwabara P.E."/>
            <person name="Mardis E.R."/>
            <person name="Marra M.A."/>
            <person name="Miner T.L."/>
            <person name="Minx P."/>
            <person name="Mullikin J.C."/>
            <person name="Plumb R.W."/>
            <person name="Rogers J."/>
            <person name="Schein J.E."/>
            <person name="Sohrmann M."/>
            <person name="Spieth J."/>
            <person name="Stajich J.E."/>
            <person name="Wei C."/>
            <person name="Willey D."/>
            <person name="Wilson R.K."/>
            <person name="Durbin R."/>
            <person name="Waterston R.H."/>
        </authorList>
    </citation>
    <scope>NUCLEOTIDE SEQUENCE [LARGE SCALE GENOMIC DNA]</scope>
    <source>
        <strain evidence="1 2">AF16</strain>
    </source>
</reference>
<keyword evidence="2" id="KW-1185">Reference proteome</keyword>
<accession>A8XZR5</accession>
<proteinExistence type="predicted"/>
<dbReference type="GeneID" id="8590975"/>
<dbReference type="eggNOG" id="ENOG502TK6E">
    <property type="taxonomic scope" value="Eukaryota"/>
</dbReference>
<dbReference type="KEGG" id="cbr:CBG_21280"/>